<evidence type="ECO:0000313" key="2">
    <source>
        <dbReference type="EMBL" id="SVA96202.1"/>
    </source>
</evidence>
<sequence length="110" mass="12627">MDDSAPFHISRVFNVRADKDSIRGQHAHSECTQLLVCTNGSIEVSCDDGETQSIHILNKPYMGLLILPGVWVEQKYLENSSILTVLCDQPFNEEEYIRNYDEFKNYLNSK</sequence>
<name>A0A382A4Z3_9ZZZZ</name>
<dbReference type="EMBL" id="UINC01023805">
    <property type="protein sequence ID" value="SVA96202.1"/>
    <property type="molecule type" value="Genomic_DNA"/>
</dbReference>
<dbReference type="SUPFAM" id="SSF51182">
    <property type="entry name" value="RmlC-like cupins"/>
    <property type="match status" value="1"/>
</dbReference>
<dbReference type="AlphaFoldDB" id="A0A382A4Z3"/>
<dbReference type="CDD" id="cd20292">
    <property type="entry name" value="cupin_QdtA-like"/>
    <property type="match status" value="1"/>
</dbReference>
<feature type="domain" description="Sugar 3,4-ketoisomerase QdtA cupin" evidence="1">
    <location>
        <begin position="4"/>
        <end position="107"/>
    </location>
</feature>
<reference evidence="2" key="1">
    <citation type="submission" date="2018-05" db="EMBL/GenBank/DDBJ databases">
        <authorList>
            <person name="Lanie J.A."/>
            <person name="Ng W.-L."/>
            <person name="Kazmierczak K.M."/>
            <person name="Andrzejewski T.M."/>
            <person name="Davidsen T.M."/>
            <person name="Wayne K.J."/>
            <person name="Tettelin H."/>
            <person name="Glass J.I."/>
            <person name="Rusch D."/>
            <person name="Podicherti R."/>
            <person name="Tsui H.-C.T."/>
            <person name="Winkler M.E."/>
        </authorList>
    </citation>
    <scope>NUCLEOTIDE SEQUENCE</scope>
</reference>
<dbReference type="InterPro" id="IPR014710">
    <property type="entry name" value="RmlC-like_jellyroll"/>
</dbReference>
<dbReference type="InterPro" id="IPR011051">
    <property type="entry name" value="RmlC_Cupin_sf"/>
</dbReference>
<dbReference type="Pfam" id="PF05523">
    <property type="entry name" value="FdtA"/>
    <property type="match status" value="1"/>
</dbReference>
<organism evidence="2">
    <name type="scientific">marine metagenome</name>
    <dbReference type="NCBI Taxonomy" id="408172"/>
    <lineage>
        <taxon>unclassified sequences</taxon>
        <taxon>metagenomes</taxon>
        <taxon>ecological metagenomes</taxon>
    </lineage>
</organism>
<evidence type="ECO:0000259" key="1">
    <source>
        <dbReference type="Pfam" id="PF05523"/>
    </source>
</evidence>
<protein>
    <recommendedName>
        <fullName evidence="1">Sugar 3,4-ketoisomerase QdtA cupin domain-containing protein</fullName>
    </recommendedName>
</protein>
<gene>
    <name evidence="2" type="ORF">METZ01_LOCUS149056</name>
</gene>
<accession>A0A382A4Z3</accession>
<proteinExistence type="predicted"/>
<dbReference type="InterPro" id="IPR008894">
    <property type="entry name" value="QdtA_cupin_dom"/>
</dbReference>
<dbReference type="Gene3D" id="2.60.120.10">
    <property type="entry name" value="Jelly Rolls"/>
    <property type="match status" value="1"/>
</dbReference>